<dbReference type="PANTHER" id="PTHR35689:SF1">
    <property type="entry name" value="EARLY ENDOSOME ANTIGEN"/>
    <property type="match status" value="1"/>
</dbReference>
<feature type="compositionally biased region" description="Polar residues" evidence="2">
    <location>
        <begin position="438"/>
        <end position="447"/>
    </location>
</feature>
<evidence type="ECO:0000256" key="1">
    <source>
        <dbReference type="SAM" id="Coils"/>
    </source>
</evidence>
<protein>
    <submittedName>
        <fullName evidence="3">Uncharacterized protein</fullName>
    </submittedName>
</protein>
<feature type="coiled-coil region" evidence="1">
    <location>
        <begin position="258"/>
        <end position="292"/>
    </location>
</feature>
<dbReference type="Proteomes" id="UP000245207">
    <property type="component" value="Unassembled WGS sequence"/>
</dbReference>
<name>A0A2U1P015_ARTAN</name>
<organism evidence="3 4">
    <name type="scientific">Artemisia annua</name>
    <name type="common">Sweet wormwood</name>
    <dbReference type="NCBI Taxonomy" id="35608"/>
    <lineage>
        <taxon>Eukaryota</taxon>
        <taxon>Viridiplantae</taxon>
        <taxon>Streptophyta</taxon>
        <taxon>Embryophyta</taxon>
        <taxon>Tracheophyta</taxon>
        <taxon>Spermatophyta</taxon>
        <taxon>Magnoliopsida</taxon>
        <taxon>eudicotyledons</taxon>
        <taxon>Gunneridae</taxon>
        <taxon>Pentapetalae</taxon>
        <taxon>asterids</taxon>
        <taxon>campanulids</taxon>
        <taxon>Asterales</taxon>
        <taxon>Asteraceae</taxon>
        <taxon>Asteroideae</taxon>
        <taxon>Anthemideae</taxon>
        <taxon>Artemisiinae</taxon>
        <taxon>Artemisia</taxon>
    </lineage>
</organism>
<dbReference type="STRING" id="35608.A0A2U1P015"/>
<evidence type="ECO:0000313" key="4">
    <source>
        <dbReference type="Proteomes" id="UP000245207"/>
    </source>
</evidence>
<dbReference type="EMBL" id="PKPP01001903">
    <property type="protein sequence ID" value="PWA79078.1"/>
    <property type="molecule type" value="Genomic_DNA"/>
</dbReference>
<keyword evidence="4" id="KW-1185">Reference proteome</keyword>
<feature type="coiled-coil region" evidence="1">
    <location>
        <begin position="74"/>
        <end position="150"/>
    </location>
</feature>
<sequence>MNIPEEIDDYLRESIEYSLGLPISNRTMELKLQSCEEARRHILDQCFYLKAKLLEKDKTIEGIRAEASMNAQAIKKFVEENHKLAEECAELLARCEKFENECSLYDRDLEALMDFGNEADARAVVAESRVHYLEEELSKLTEEVQSFKQQEVLLIFIDGKMLRLGSLQVYQKSNCLVAKKYTMEVEIGKVGKLTDNEYTEDVLVDTLLSTLTNKDEVATIAHSFLEENSGVDVCQKLLQMWDRLKPSTREVLSLASEVQKLQKDKEHIIINLVRAEEEVAVLSDENSMLDEENLKLTKLLQEERHNLNSGRKSSSGSIKVGKLTDNEYTEDVLVDTLLSTLTNKDEVATIAHSFLEENSGVDVCQKLLQMWDRLKPSTREVLSLASEVQKLQKDKEHIIINLVRAEEEVAVLSDENSMLDEENLKLTKLLQEERHNLNSGRMSSSGSIKMHKRKSYPCPKESSPIEKKLDFDVAASSPREGYREIIKPKIIDATPIRYGKFATSGYRVGLSVYGMETIKKDCIQLQCEFECVLLKQIIRQFDSTSLLRKKVVCLIKLYGIILYALLLNKYLPLFGAAVLIRYLLLIVEFLRPALLLPVAENKGRREDMGQNINGFGCLEEMFLEAIRYQRGSLQLLDQNVLPVRQHNGDDHTAVGVVIDKCKRRLYETEMRTGDGIVLRVSMLRKPIYTDSCSSFIPSVPNVGETIFGNEGRCTESPNLSANHGDTHRSLYITKAAAAKAATTKPDPTVTTLPALGAEVGVSYFKNRVLLQEVAKEVVPIRRFNVNGKEVQPLNTPTKKCTISSSKMFMCLDRSLYITKAAAKAATTKPDPTVTTLPALGAEVGVSVGGEPIDGPGAPGDPAGVSGAGGAGGDAIGDSVGGDVGVAEGGVATGEGGVAVGAAVGETVGAAVGD</sequence>
<reference evidence="3 4" key="1">
    <citation type="journal article" date="2018" name="Mol. Plant">
        <title>The genome of Artemisia annua provides insight into the evolution of Asteraceae family and artemisinin biosynthesis.</title>
        <authorList>
            <person name="Shen Q."/>
            <person name="Zhang L."/>
            <person name="Liao Z."/>
            <person name="Wang S."/>
            <person name="Yan T."/>
            <person name="Shi P."/>
            <person name="Liu M."/>
            <person name="Fu X."/>
            <person name="Pan Q."/>
            <person name="Wang Y."/>
            <person name="Lv Z."/>
            <person name="Lu X."/>
            <person name="Zhang F."/>
            <person name="Jiang W."/>
            <person name="Ma Y."/>
            <person name="Chen M."/>
            <person name="Hao X."/>
            <person name="Li L."/>
            <person name="Tang Y."/>
            <person name="Lv G."/>
            <person name="Zhou Y."/>
            <person name="Sun X."/>
            <person name="Brodelius P.E."/>
            <person name="Rose J.K.C."/>
            <person name="Tang K."/>
        </authorList>
    </citation>
    <scope>NUCLEOTIDE SEQUENCE [LARGE SCALE GENOMIC DNA]</scope>
    <source>
        <strain evidence="4">cv. Huhao1</strain>
        <tissue evidence="3">Leaf</tissue>
    </source>
</reference>
<feature type="region of interest" description="Disordered" evidence="2">
    <location>
        <begin position="850"/>
        <end position="873"/>
    </location>
</feature>
<evidence type="ECO:0000256" key="2">
    <source>
        <dbReference type="SAM" id="MobiDB-lite"/>
    </source>
</evidence>
<proteinExistence type="predicted"/>
<evidence type="ECO:0000313" key="3">
    <source>
        <dbReference type="EMBL" id="PWA79078.1"/>
    </source>
</evidence>
<dbReference type="OrthoDB" id="1913731at2759"/>
<feature type="compositionally biased region" description="Low complexity" evidence="2">
    <location>
        <begin position="850"/>
        <end position="864"/>
    </location>
</feature>
<dbReference type="PANTHER" id="PTHR35689">
    <property type="entry name" value="EARLY ENDOSOME ANTIGEN"/>
    <property type="match status" value="1"/>
</dbReference>
<comment type="caution">
    <text evidence="3">The sequence shown here is derived from an EMBL/GenBank/DDBJ whole genome shotgun (WGS) entry which is preliminary data.</text>
</comment>
<feature type="coiled-coil region" evidence="1">
    <location>
        <begin position="388"/>
        <end position="422"/>
    </location>
</feature>
<gene>
    <name evidence="3" type="ORF">CTI12_AA058530</name>
</gene>
<feature type="region of interest" description="Disordered" evidence="2">
    <location>
        <begin position="438"/>
        <end position="463"/>
    </location>
</feature>
<dbReference type="AlphaFoldDB" id="A0A2U1P015"/>
<keyword evidence="1" id="KW-0175">Coiled coil</keyword>
<accession>A0A2U1P015</accession>